<feature type="transmembrane region" description="Helical" evidence="1">
    <location>
        <begin position="7"/>
        <end position="28"/>
    </location>
</feature>
<proteinExistence type="predicted"/>
<feature type="transmembrane region" description="Helical" evidence="1">
    <location>
        <begin position="48"/>
        <end position="71"/>
    </location>
</feature>
<keyword evidence="3" id="KW-1185">Reference proteome</keyword>
<dbReference type="RefSeq" id="WP_377524686.1">
    <property type="nucleotide sequence ID" value="NZ_JBHSMJ010000017.1"/>
</dbReference>
<dbReference type="EMBL" id="JBHSMJ010000017">
    <property type="protein sequence ID" value="MFC5449095.1"/>
    <property type="molecule type" value="Genomic_DNA"/>
</dbReference>
<evidence type="ECO:0000313" key="2">
    <source>
        <dbReference type="EMBL" id="MFC5449095.1"/>
    </source>
</evidence>
<sequence>MVSWYPYVIAIVSIYFTIGFIFNLFLYLNAKLKSFDEKFEGWDEIMNTLPGFIYFFFFTSLLWLPIILYPFKMNARTEESDLDDDPERTWWWHIRHPYVSIKRKKRCTNRDKKKRSA</sequence>
<evidence type="ECO:0000313" key="3">
    <source>
        <dbReference type="Proteomes" id="UP001596044"/>
    </source>
</evidence>
<dbReference type="Proteomes" id="UP001596044">
    <property type="component" value="Unassembled WGS sequence"/>
</dbReference>
<comment type="caution">
    <text evidence="2">The sequence shown here is derived from an EMBL/GenBank/DDBJ whole genome shotgun (WGS) entry which is preliminary data.</text>
</comment>
<keyword evidence="1" id="KW-0472">Membrane</keyword>
<organism evidence="2 3">
    <name type="scientific">Paenibacillus aestuarii</name>
    <dbReference type="NCBI Taxonomy" id="516965"/>
    <lineage>
        <taxon>Bacteria</taxon>
        <taxon>Bacillati</taxon>
        <taxon>Bacillota</taxon>
        <taxon>Bacilli</taxon>
        <taxon>Bacillales</taxon>
        <taxon>Paenibacillaceae</taxon>
        <taxon>Paenibacillus</taxon>
    </lineage>
</organism>
<evidence type="ECO:0000256" key="1">
    <source>
        <dbReference type="SAM" id="Phobius"/>
    </source>
</evidence>
<accession>A0ABW0K6Q5</accession>
<gene>
    <name evidence="2" type="ORF">ACFPOG_12555</name>
</gene>
<name>A0ABW0K6Q5_9BACL</name>
<keyword evidence="1" id="KW-0812">Transmembrane</keyword>
<reference evidence="3" key="1">
    <citation type="journal article" date="2019" name="Int. J. Syst. Evol. Microbiol.">
        <title>The Global Catalogue of Microorganisms (GCM) 10K type strain sequencing project: providing services to taxonomists for standard genome sequencing and annotation.</title>
        <authorList>
            <consortium name="The Broad Institute Genomics Platform"/>
            <consortium name="The Broad Institute Genome Sequencing Center for Infectious Disease"/>
            <person name="Wu L."/>
            <person name="Ma J."/>
        </authorList>
    </citation>
    <scope>NUCLEOTIDE SEQUENCE [LARGE SCALE GENOMIC DNA]</scope>
    <source>
        <strain evidence="3">KACC 11904</strain>
    </source>
</reference>
<protein>
    <submittedName>
        <fullName evidence="2">Uncharacterized protein</fullName>
    </submittedName>
</protein>
<keyword evidence="1" id="KW-1133">Transmembrane helix</keyword>